<dbReference type="EC" id="2.1.1.226" evidence="5"/>
<dbReference type="InterPro" id="IPR047048">
    <property type="entry name" value="TlyA"/>
</dbReference>
<evidence type="ECO:0000256" key="1">
    <source>
        <dbReference type="ARBA" id="ARBA00022884"/>
    </source>
</evidence>
<dbReference type="EMBL" id="JACHEX010000001">
    <property type="protein sequence ID" value="MBB6062258.1"/>
    <property type="molecule type" value="Genomic_DNA"/>
</dbReference>
<protein>
    <submittedName>
        <fullName evidence="5">23S rRNA (Cytidine1920-2'-O)/16S rRNA (Cytidine1409-2'-O)-methyltransferase</fullName>
        <ecNumber evidence="5">2.1.1.226</ecNumber>
        <ecNumber evidence="5">2.1.1.227</ecNumber>
    </submittedName>
</protein>
<dbReference type="PANTHER" id="PTHR32319:SF0">
    <property type="entry name" value="BACTERIAL HEMOLYSIN-LIKE PROTEIN"/>
    <property type="match status" value="1"/>
</dbReference>
<dbReference type="EC" id="2.1.1.227" evidence="5"/>
<dbReference type="CDD" id="cd02440">
    <property type="entry name" value="AdoMet_MTases"/>
    <property type="match status" value="1"/>
</dbReference>
<evidence type="ECO:0000313" key="6">
    <source>
        <dbReference type="Proteomes" id="UP000555828"/>
    </source>
</evidence>
<name>A0A841GRU5_9BACT</name>
<dbReference type="SUPFAM" id="SSF53335">
    <property type="entry name" value="S-adenosyl-L-methionine-dependent methyltransferases"/>
    <property type="match status" value="1"/>
</dbReference>
<dbReference type="InterPro" id="IPR002877">
    <property type="entry name" value="RNA_MeTrfase_FtsJ_dom"/>
</dbReference>
<dbReference type="InterPro" id="IPR004538">
    <property type="entry name" value="Hemolysin_A/TlyA"/>
</dbReference>
<dbReference type="Proteomes" id="UP000555828">
    <property type="component" value="Unassembled WGS sequence"/>
</dbReference>
<dbReference type="Gene3D" id="3.10.290.10">
    <property type="entry name" value="RNA-binding S4 domain"/>
    <property type="match status" value="1"/>
</dbReference>
<sequence>MKKERLDVLLVERGLIESREKAKRIIMSGNVFVNEQLVDKPGKLVDVESKIRIKETEKYVSRGGYKIEGAWESFKFKIEGRVACDIGASTGGFTDFLLQHGAKKVYCVDVGYNQLHWKLRSDDRVVVMEKTNARNLKLPEKVDLVVCDVSFISLKKIFPTIKEILKENGEAVVLVKPQFEAGKEKVGKGGIVRDKSVHKEVLYDIINSAKEIGLSPININFSKITGADGNIEYFLHLLNIKKEVILGIDEVIDKAWEELK</sequence>
<dbReference type="PIRSF" id="PIRSF005578">
    <property type="entry name" value="TlyA"/>
    <property type="match status" value="1"/>
</dbReference>
<dbReference type="AlphaFoldDB" id="A0A841GRU5"/>
<evidence type="ECO:0000259" key="4">
    <source>
        <dbReference type="SMART" id="SM00363"/>
    </source>
</evidence>
<evidence type="ECO:0000256" key="3">
    <source>
        <dbReference type="PROSITE-ProRule" id="PRU00182"/>
    </source>
</evidence>
<dbReference type="RefSeq" id="WP_184618929.1">
    <property type="nucleotide sequence ID" value="NZ_JACHEX010000001.1"/>
</dbReference>
<dbReference type="NCBIfam" id="TIGR00478">
    <property type="entry name" value="tly"/>
    <property type="match status" value="1"/>
</dbReference>
<dbReference type="SMART" id="SM00363">
    <property type="entry name" value="S4"/>
    <property type="match status" value="1"/>
</dbReference>
<dbReference type="InterPro" id="IPR029063">
    <property type="entry name" value="SAM-dependent_MTases_sf"/>
</dbReference>
<dbReference type="Gene3D" id="3.40.50.150">
    <property type="entry name" value="Vaccinia Virus protein VP39"/>
    <property type="match status" value="1"/>
</dbReference>
<dbReference type="SUPFAM" id="SSF55174">
    <property type="entry name" value="Alpha-L RNA-binding motif"/>
    <property type="match status" value="1"/>
</dbReference>
<dbReference type="InterPro" id="IPR036986">
    <property type="entry name" value="S4_RNA-bd_sf"/>
</dbReference>
<dbReference type="CDD" id="cd00165">
    <property type="entry name" value="S4"/>
    <property type="match status" value="1"/>
</dbReference>
<dbReference type="PROSITE" id="PS50889">
    <property type="entry name" value="S4"/>
    <property type="match status" value="1"/>
</dbReference>
<keyword evidence="6" id="KW-1185">Reference proteome</keyword>
<dbReference type="PANTHER" id="PTHR32319">
    <property type="entry name" value="BACTERIAL HEMOLYSIN-LIKE PROTEIN"/>
    <property type="match status" value="1"/>
</dbReference>
<dbReference type="Pfam" id="PF01479">
    <property type="entry name" value="S4"/>
    <property type="match status" value="1"/>
</dbReference>
<comment type="similarity">
    <text evidence="2">Belongs to the TlyA family.</text>
</comment>
<gene>
    <name evidence="5" type="ORF">HNP65_000680</name>
</gene>
<evidence type="ECO:0000256" key="2">
    <source>
        <dbReference type="ARBA" id="ARBA00029460"/>
    </source>
</evidence>
<dbReference type="InterPro" id="IPR002942">
    <property type="entry name" value="S4_RNA-bd"/>
</dbReference>
<reference evidence="5 6" key="1">
    <citation type="submission" date="2020-08" db="EMBL/GenBank/DDBJ databases">
        <title>Genomic Encyclopedia of Type Strains, Phase IV (KMG-IV): sequencing the most valuable type-strain genomes for metagenomic binning, comparative biology and taxonomic classification.</title>
        <authorList>
            <person name="Goeker M."/>
        </authorList>
    </citation>
    <scope>NUCLEOTIDE SEQUENCE [LARGE SCALE GENOMIC DNA]</scope>
    <source>
        <strain evidence="5 6">DSM 13481</strain>
    </source>
</reference>
<dbReference type="Pfam" id="PF01728">
    <property type="entry name" value="FtsJ"/>
    <property type="match status" value="1"/>
</dbReference>
<keyword evidence="5" id="KW-0489">Methyltransferase</keyword>
<keyword evidence="1 3" id="KW-0694">RNA-binding</keyword>
<organism evidence="5 6">
    <name type="scientific">Thermosipho japonicus</name>
    <dbReference type="NCBI Taxonomy" id="90323"/>
    <lineage>
        <taxon>Bacteria</taxon>
        <taxon>Thermotogati</taxon>
        <taxon>Thermotogota</taxon>
        <taxon>Thermotogae</taxon>
        <taxon>Thermotogales</taxon>
        <taxon>Fervidobacteriaceae</taxon>
        <taxon>Thermosipho</taxon>
    </lineage>
</organism>
<proteinExistence type="inferred from homology"/>
<dbReference type="GO" id="GO:0032259">
    <property type="term" value="P:methylation"/>
    <property type="evidence" value="ECO:0007669"/>
    <property type="project" value="UniProtKB-KW"/>
</dbReference>
<dbReference type="GO" id="GO:0003723">
    <property type="term" value="F:RNA binding"/>
    <property type="evidence" value="ECO:0007669"/>
    <property type="project" value="UniProtKB-KW"/>
</dbReference>
<keyword evidence="5" id="KW-0808">Transferase</keyword>
<evidence type="ECO:0000313" key="5">
    <source>
        <dbReference type="EMBL" id="MBB6062258.1"/>
    </source>
</evidence>
<comment type="caution">
    <text evidence="5">The sequence shown here is derived from an EMBL/GenBank/DDBJ whole genome shotgun (WGS) entry which is preliminary data.</text>
</comment>
<dbReference type="GO" id="GO:0008168">
    <property type="term" value="F:methyltransferase activity"/>
    <property type="evidence" value="ECO:0007669"/>
    <property type="project" value="UniProtKB-KW"/>
</dbReference>
<accession>A0A841GRU5</accession>
<feature type="domain" description="RNA-binding S4" evidence="4">
    <location>
        <begin position="4"/>
        <end position="68"/>
    </location>
</feature>